<proteinExistence type="predicted"/>
<evidence type="ECO:0000313" key="2">
    <source>
        <dbReference type="EMBL" id="KAJ7948210.1"/>
    </source>
</evidence>
<feature type="region of interest" description="Disordered" evidence="1">
    <location>
        <begin position="66"/>
        <end position="90"/>
    </location>
</feature>
<gene>
    <name evidence="2" type="ORF">O6P43_028724</name>
</gene>
<protein>
    <submittedName>
        <fullName evidence="2">Threonine synthase-like</fullName>
    </submittedName>
</protein>
<dbReference type="PANTHER" id="PTHR35318:SF2">
    <property type="entry name" value="OS08G0138900 PROTEIN"/>
    <property type="match status" value="1"/>
</dbReference>
<dbReference type="EMBL" id="JARAOO010000012">
    <property type="protein sequence ID" value="KAJ7948210.1"/>
    <property type="molecule type" value="Genomic_DNA"/>
</dbReference>
<reference evidence="2" key="1">
    <citation type="journal article" date="2023" name="Science">
        <title>Elucidation of the pathway for biosynthesis of saponin adjuvants from the soapbark tree.</title>
        <authorList>
            <person name="Reed J."/>
            <person name="Orme A."/>
            <person name="El-Demerdash A."/>
            <person name="Owen C."/>
            <person name="Martin L.B.B."/>
            <person name="Misra R.C."/>
            <person name="Kikuchi S."/>
            <person name="Rejzek M."/>
            <person name="Martin A.C."/>
            <person name="Harkess A."/>
            <person name="Leebens-Mack J."/>
            <person name="Louveau T."/>
            <person name="Stephenson M.J."/>
            <person name="Osbourn A."/>
        </authorList>
    </citation>
    <scope>NUCLEOTIDE SEQUENCE</scope>
    <source>
        <strain evidence="2">S10</strain>
    </source>
</reference>
<name>A0AAD7PAZ3_QUISA</name>
<dbReference type="AlphaFoldDB" id="A0AAD7PAZ3"/>
<comment type="caution">
    <text evidence="2">The sequence shown here is derived from an EMBL/GenBank/DDBJ whole genome shotgun (WGS) entry which is preliminary data.</text>
</comment>
<dbReference type="PANTHER" id="PTHR35318">
    <property type="entry name" value="BNAA10G08410D PROTEIN"/>
    <property type="match status" value="1"/>
</dbReference>
<accession>A0AAD7PAZ3</accession>
<dbReference type="KEGG" id="qsa:O6P43_028724"/>
<evidence type="ECO:0000256" key="1">
    <source>
        <dbReference type="SAM" id="MobiDB-lite"/>
    </source>
</evidence>
<organism evidence="2 3">
    <name type="scientific">Quillaja saponaria</name>
    <name type="common">Soap bark tree</name>
    <dbReference type="NCBI Taxonomy" id="32244"/>
    <lineage>
        <taxon>Eukaryota</taxon>
        <taxon>Viridiplantae</taxon>
        <taxon>Streptophyta</taxon>
        <taxon>Embryophyta</taxon>
        <taxon>Tracheophyta</taxon>
        <taxon>Spermatophyta</taxon>
        <taxon>Magnoliopsida</taxon>
        <taxon>eudicotyledons</taxon>
        <taxon>Gunneridae</taxon>
        <taxon>Pentapetalae</taxon>
        <taxon>rosids</taxon>
        <taxon>fabids</taxon>
        <taxon>Fabales</taxon>
        <taxon>Quillajaceae</taxon>
        <taxon>Quillaja</taxon>
    </lineage>
</organism>
<evidence type="ECO:0000313" key="3">
    <source>
        <dbReference type="Proteomes" id="UP001163823"/>
    </source>
</evidence>
<feature type="region of interest" description="Disordered" evidence="1">
    <location>
        <begin position="1"/>
        <end position="46"/>
    </location>
</feature>
<keyword evidence="3" id="KW-1185">Reference proteome</keyword>
<dbReference type="Proteomes" id="UP001163823">
    <property type="component" value="Chromosome 12"/>
</dbReference>
<sequence>MKFLSEFKSCYRPKGAPPSEDATGSTVSLTADHLEPSQRNRTNRSLTLPTWKPKLSVIREDGVAQVFEKKSSSKGRSSIKAPPARTARTSSVTNSYKSIWTAVAESFQAFSPTPYPF</sequence>